<evidence type="ECO:0000313" key="4">
    <source>
        <dbReference type="Proteomes" id="UP001549076"/>
    </source>
</evidence>
<dbReference type="RefSeq" id="WP_354193708.1">
    <property type="nucleotide sequence ID" value="NZ_JBEPML010000004.1"/>
</dbReference>
<keyword evidence="3" id="KW-0238">DNA-binding</keyword>
<dbReference type="Pfam" id="PF03466">
    <property type="entry name" value="LysR_substrate"/>
    <property type="match status" value="1"/>
</dbReference>
<evidence type="ECO:0000256" key="1">
    <source>
        <dbReference type="SAM" id="MobiDB-lite"/>
    </source>
</evidence>
<dbReference type="SUPFAM" id="SSF53850">
    <property type="entry name" value="Periplasmic binding protein-like II"/>
    <property type="match status" value="1"/>
</dbReference>
<sequence>MRIAKATPMRRSGSGGIQDGLAHSRQPRSFIADSRALPVECDDITLLKQLVPGADIVLICANMLVAREIAAGDMVRLPIPNLAPAYGDWGIVKLASRTLSPAARIMVDQLCGIMAEMAGGRPAGGP</sequence>
<evidence type="ECO:0000313" key="3">
    <source>
        <dbReference type="EMBL" id="MET3791378.1"/>
    </source>
</evidence>
<evidence type="ECO:0000259" key="2">
    <source>
        <dbReference type="Pfam" id="PF03466"/>
    </source>
</evidence>
<feature type="region of interest" description="Disordered" evidence="1">
    <location>
        <begin position="1"/>
        <end position="22"/>
    </location>
</feature>
<protein>
    <submittedName>
        <fullName evidence="3">DNA-binding transcriptional LysR family regulator</fullName>
    </submittedName>
</protein>
<feature type="domain" description="LysR substrate-binding" evidence="2">
    <location>
        <begin position="39"/>
        <end position="110"/>
    </location>
</feature>
<dbReference type="InterPro" id="IPR005119">
    <property type="entry name" value="LysR_subst-bd"/>
</dbReference>
<gene>
    <name evidence="3" type="ORF">ABID37_001586</name>
</gene>
<comment type="caution">
    <text evidence="3">The sequence shown here is derived from an EMBL/GenBank/DDBJ whole genome shotgun (WGS) entry which is preliminary data.</text>
</comment>
<reference evidence="3 4" key="1">
    <citation type="submission" date="2024-06" db="EMBL/GenBank/DDBJ databases">
        <title>Genomic Encyclopedia of Type Strains, Phase IV (KMG-IV): sequencing the most valuable type-strain genomes for metagenomic binning, comparative biology and taxonomic classification.</title>
        <authorList>
            <person name="Goeker M."/>
        </authorList>
    </citation>
    <scope>NUCLEOTIDE SEQUENCE [LARGE SCALE GENOMIC DNA]</scope>
    <source>
        <strain evidence="3 4">DSM 27865</strain>
    </source>
</reference>
<proteinExistence type="predicted"/>
<name>A0ABV2N0H7_9HYPH</name>
<accession>A0ABV2N0H7</accession>
<organism evidence="3 4">
    <name type="scientific">Aquamicrobium terrae</name>
    <dbReference type="NCBI Taxonomy" id="1324945"/>
    <lineage>
        <taxon>Bacteria</taxon>
        <taxon>Pseudomonadati</taxon>
        <taxon>Pseudomonadota</taxon>
        <taxon>Alphaproteobacteria</taxon>
        <taxon>Hyphomicrobiales</taxon>
        <taxon>Phyllobacteriaceae</taxon>
        <taxon>Aquamicrobium</taxon>
    </lineage>
</organism>
<dbReference type="GO" id="GO:0003677">
    <property type="term" value="F:DNA binding"/>
    <property type="evidence" value="ECO:0007669"/>
    <property type="project" value="UniProtKB-KW"/>
</dbReference>
<keyword evidence="4" id="KW-1185">Reference proteome</keyword>
<dbReference type="Proteomes" id="UP001549076">
    <property type="component" value="Unassembled WGS sequence"/>
</dbReference>
<dbReference type="EMBL" id="JBEPML010000004">
    <property type="protein sequence ID" value="MET3791378.1"/>
    <property type="molecule type" value="Genomic_DNA"/>
</dbReference>